<dbReference type="InterPro" id="IPR038063">
    <property type="entry name" value="Transpep_catalytic_dom"/>
</dbReference>
<proteinExistence type="inferred from homology"/>
<dbReference type="RefSeq" id="WP_089221452.1">
    <property type="nucleotide sequence ID" value="NZ_FZOS01000067.1"/>
</dbReference>
<dbReference type="EMBL" id="FZOS01000067">
    <property type="protein sequence ID" value="SNT23310.1"/>
    <property type="molecule type" value="Genomic_DNA"/>
</dbReference>
<feature type="chain" id="PRO_5012353750" evidence="8">
    <location>
        <begin position="33"/>
        <end position="333"/>
    </location>
</feature>
<reference evidence="11" key="1">
    <citation type="submission" date="2017-06" db="EMBL/GenBank/DDBJ databases">
        <authorList>
            <person name="Varghese N."/>
            <person name="Submissions S."/>
        </authorList>
    </citation>
    <scope>NUCLEOTIDE SEQUENCE [LARGE SCALE GENOMIC DNA]</scope>
    <source>
        <strain evidence="11">LNB2</strain>
    </source>
</reference>
<comment type="pathway">
    <text evidence="1 7">Cell wall biogenesis; peptidoglycan biosynthesis.</text>
</comment>
<organism evidence="10 11">
    <name type="scientific">Edaphosphingomonas laterariae</name>
    <dbReference type="NCBI Taxonomy" id="861865"/>
    <lineage>
        <taxon>Bacteria</taxon>
        <taxon>Pseudomonadati</taxon>
        <taxon>Pseudomonadota</taxon>
        <taxon>Alphaproteobacteria</taxon>
        <taxon>Sphingomonadales</taxon>
        <taxon>Rhizorhabdaceae</taxon>
        <taxon>Edaphosphingomonas</taxon>
    </lineage>
</organism>
<gene>
    <name evidence="10" type="ORF">SAMN06295912_1672</name>
</gene>
<evidence type="ECO:0000256" key="1">
    <source>
        <dbReference type="ARBA" id="ARBA00004752"/>
    </source>
</evidence>
<dbReference type="InterPro" id="IPR050979">
    <property type="entry name" value="LD-transpeptidase"/>
</dbReference>
<comment type="similarity">
    <text evidence="2">Belongs to the YkuD family.</text>
</comment>
<dbReference type="GO" id="GO:0016740">
    <property type="term" value="F:transferase activity"/>
    <property type="evidence" value="ECO:0007669"/>
    <property type="project" value="UniProtKB-KW"/>
</dbReference>
<evidence type="ECO:0000259" key="9">
    <source>
        <dbReference type="PROSITE" id="PS52029"/>
    </source>
</evidence>
<dbReference type="GO" id="GO:0071555">
    <property type="term" value="P:cell wall organization"/>
    <property type="evidence" value="ECO:0007669"/>
    <property type="project" value="UniProtKB-UniRule"/>
</dbReference>
<dbReference type="PROSITE" id="PS52029">
    <property type="entry name" value="LD_TPASE"/>
    <property type="match status" value="1"/>
</dbReference>
<dbReference type="GO" id="GO:0008360">
    <property type="term" value="P:regulation of cell shape"/>
    <property type="evidence" value="ECO:0007669"/>
    <property type="project" value="UniProtKB-UniRule"/>
</dbReference>
<evidence type="ECO:0000256" key="8">
    <source>
        <dbReference type="SAM" id="SignalP"/>
    </source>
</evidence>
<dbReference type="Gene3D" id="2.40.440.10">
    <property type="entry name" value="L,D-transpeptidase catalytic domain-like"/>
    <property type="match status" value="1"/>
</dbReference>
<dbReference type="InterPro" id="IPR006311">
    <property type="entry name" value="TAT_signal"/>
</dbReference>
<dbReference type="GO" id="GO:0071972">
    <property type="term" value="F:peptidoglycan L,D-transpeptidase activity"/>
    <property type="evidence" value="ECO:0007669"/>
    <property type="project" value="TreeGrafter"/>
</dbReference>
<dbReference type="PROSITE" id="PS51318">
    <property type="entry name" value="TAT"/>
    <property type="match status" value="1"/>
</dbReference>
<dbReference type="AlphaFoldDB" id="A0A239KZ30"/>
<dbReference type="InterPro" id="IPR016915">
    <property type="entry name" value="UCP029342"/>
</dbReference>
<dbReference type="PANTHER" id="PTHR30582">
    <property type="entry name" value="L,D-TRANSPEPTIDASE"/>
    <property type="match status" value="1"/>
</dbReference>
<dbReference type="Proteomes" id="UP000198281">
    <property type="component" value="Unassembled WGS sequence"/>
</dbReference>
<dbReference type="UniPathway" id="UPA00219"/>
<evidence type="ECO:0000313" key="11">
    <source>
        <dbReference type="Proteomes" id="UP000198281"/>
    </source>
</evidence>
<evidence type="ECO:0000256" key="7">
    <source>
        <dbReference type="PROSITE-ProRule" id="PRU01373"/>
    </source>
</evidence>
<sequence>MAISSAKPLTRRSLLATAAMGALGLAVPPALAQAGLDEGSIAATAQNLRPGQFLWAPEAAPEGPVIIVVSLSKQRAYVYRNGVLIGISTISSGTAGHETPTGIFTILQKKVDHKSNLYDDAPMPFMQRLTWSGIAMHAGNLPGYPASHGCIRLPLAFAEHLYGVTQLGLTVIVTQSADIPRFAPAPHVLENRGASPSSFESAFSTTWQPEKASAGPVSIILSASDERAVVLRNGVEIGSAPIAIRGQVSGVQAFTLSSIDQHGAHWMYLPLLGSTRTGEVSQQERERLILPEDFRQKLLVVLKPGTTLIVTADSLQRGNTGASVTVITSEDPE</sequence>
<keyword evidence="8" id="KW-0732">Signal</keyword>
<keyword evidence="4 7" id="KW-0133">Cell shape</keyword>
<accession>A0A239KZ30</accession>
<dbReference type="GO" id="GO:0005576">
    <property type="term" value="C:extracellular region"/>
    <property type="evidence" value="ECO:0007669"/>
    <property type="project" value="TreeGrafter"/>
</dbReference>
<dbReference type="SUPFAM" id="SSF141523">
    <property type="entry name" value="L,D-transpeptidase catalytic domain-like"/>
    <property type="match status" value="1"/>
</dbReference>
<feature type="signal peptide" evidence="8">
    <location>
        <begin position="1"/>
        <end position="32"/>
    </location>
</feature>
<dbReference type="Pfam" id="PF03734">
    <property type="entry name" value="YkuD"/>
    <property type="match status" value="1"/>
</dbReference>
<protein>
    <submittedName>
        <fullName evidence="10">L,D-transpeptidase catalytic domain</fullName>
    </submittedName>
</protein>
<feature type="active site" description="Nucleophile" evidence="7">
    <location>
        <position position="150"/>
    </location>
</feature>
<dbReference type="PANTHER" id="PTHR30582:SF2">
    <property type="entry name" value="L,D-TRANSPEPTIDASE YCIB-RELATED"/>
    <property type="match status" value="1"/>
</dbReference>
<keyword evidence="11" id="KW-1185">Reference proteome</keyword>
<evidence type="ECO:0000256" key="3">
    <source>
        <dbReference type="ARBA" id="ARBA00022679"/>
    </source>
</evidence>
<dbReference type="CDD" id="cd16913">
    <property type="entry name" value="YkuD_like"/>
    <property type="match status" value="1"/>
</dbReference>
<evidence type="ECO:0000256" key="2">
    <source>
        <dbReference type="ARBA" id="ARBA00005992"/>
    </source>
</evidence>
<keyword evidence="6 7" id="KW-0961">Cell wall biogenesis/degradation</keyword>
<evidence type="ECO:0000256" key="4">
    <source>
        <dbReference type="ARBA" id="ARBA00022960"/>
    </source>
</evidence>
<dbReference type="InterPro" id="IPR005490">
    <property type="entry name" value="LD_TPept_cat_dom"/>
</dbReference>
<dbReference type="NCBIfam" id="NF004785">
    <property type="entry name" value="PRK06132.1-2"/>
    <property type="match status" value="1"/>
</dbReference>
<name>A0A239KZ30_9SPHN</name>
<evidence type="ECO:0000313" key="10">
    <source>
        <dbReference type="EMBL" id="SNT23310.1"/>
    </source>
</evidence>
<feature type="active site" description="Proton donor/acceptor" evidence="7">
    <location>
        <position position="137"/>
    </location>
</feature>
<dbReference type="GO" id="GO:0018104">
    <property type="term" value="P:peptidoglycan-protein cross-linking"/>
    <property type="evidence" value="ECO:0007669"/>
    <property type="project" value="TreeGrafter"/>
</dbReference>
<evidence type="ECO:0000256" key="5">
    <source>
        <dbReference type="ARBA" id="ARBA00022984"/>
    </source>
</evidence>
<keyword evidence="5 7" id="KW-0573">Peptidoglycan synthesis</keyword>
<keyword evidence="3" id="KW-0808">Transferase</keyword>
<feature type="domain" description="L,D-TPase catalytic" evidence="9">
    <location>
        <begin position="65"/>
        <end position="174"/>
    </location>
</feature>
<evidence type="ECO:0000256" key="6">
    <source>
        <dbReference type="ARBA" id="ARBA00023316"/>
    </source>
</evidence>
<dbReference type="OrthoDB" id="463216at2"/>
<dbReference type="PIRSF" id="PIRSF029342">
    <property type="entry name" value="UCP029342_ErfK/YbiS/YcfS/YnhG"/>
    <property type="match status" value="1"/>
</dbReference>